<accession>A0A411WPD9</accession>
<feature type="binding site" evidence="12">
    <location>
        <position position="136"/>
    </location>
    <ligand>
        <name>L-histidine</name>
        <dbReference type="ChEBI" id="CHEBI:57595"/>
    </ligand>
</feature>
<dbReference type="SUPFAM" id="SSF55681">
    <property type="entry name" value="Class II aaRS and biotin synthetases"/>
    <property type="match status" value="1"/>
</dbReference>
<evidence type="ECO:0000256" key="7">
    <source>
        <dbReference type="ARBA" id="ARBA00022840"/>
    </source>
</evidence>
<dbReference type="GO" id="GO:0005524">
    <property type="term" value="F:ATP binding"/>
    <property type="evidence" value="ECO:0007669"/>
    <property type="project" value="UniProtKB-UniRule"/>
</dbReference>
<dbReference type="PANTHER" id="PTHR43707">
    <property type="entry name" value="HISTIDYL-TRNA SYNTHETASE"/>
    <property type="match status" value="1"/>
</dbReference>
<organism evidence="14 15">
    <name type="scientific">Limnobaculum zhutongyuii</name>
    <dbReference type="NCBI Taxonomy" id="2498113"/>
    <lineage>
        <taxon>Bacteria</taxon>
        <taxon>Pseudomonadati</taxon>
        <taxon>Pseudomonadota</taxon>
        <taxon>Gammaproteobacteria</taxon>
        <taxon>Enterobacterales</taxon>
        <taxon>Budviciaceae</taxon>
        <taxon>Limnobaculum</taxon>
    </lineage>
</organism>
<evidence type="ECO:0000259" key="13">
    <source>
        <dbReference type="PROSITE" id="PS50862"/>
    </source>
</evidence>
<comment type="similarity">
    <text evidence="2 11">Belongs to the class-II aminoacyl-tRNA synthetase family.</text>
</comment>
<dbReference type="NCBIfam" id="TIGR00442">
    <property type="entry name" value="hisS"/>
    <property type="match status" value="1"/>
</dbReference>
<dbReference type="Gene3D" id="3.40.50.800">
    <property type="entry name" value="Anticodon-binding domain"/>
    <property type="match status" value="1"/>
</dbReference>
<evidence type="ECO:0000256" key="4">
    <source>
        <dbReference type="ARBA" id="ARBA00022490"/>
    </source>
</evidence>
<dbReference type="SUPFAM" id="SSF52954">
    <property type="entry name" value="Class II aaRS ABD-related"/>
    <property type="match status" value="1"/>
</dbReference>
<evidence type="ECO:0000256" key="2">
    <source>
        <dbReference type="ARBA" id="ARBA00008226"/>
    </source>
</evidence>
<feature type="binding site" evidence="12">
    <location>
        <position position="264"/>
    </location>
    <ligand>
        <name>L-histidine</name>
        <dbReference type="ChEBI" id="CHEBI:57595"/>
    </ligand>
</feature>
<dbReference type="InterPro" id="IPR045864">
    <property type="entry name" value="aa-tRNA-synth_II/BPL/LPL"/>
</dbReference>
<dbReference type="InterPro" id="IPR033656">
    <property type="entry name" value="HisRS_anticodon"/>
</dbReference>
<dbReference type="CDD" id="cd00773">
    <property type="entry name" value="HisRS-like_core"/>
    <property type="match status" value="1"/>
</dbReference>
<dbReference type="GO" id="GO:0005737">
    <property type="term" value="C:cytoplasm"/>
    <property type="evidence" value="ECO:0007669"/>
    <property type="project" value="UniProtKB-SubCell"/>
</dbReference>
<feature type="binding site" evidence="12">
    <location>
        <begin position="268"/>
        <end position="269"/>
    </location>
    <ligand>
        <name>L-histidine</name>
        <dbReference type="ChEBI" id="CHEBI:57595"/>
    </ligand>
</feature>
<evidence type="ECO:0000256" key="9">
    <source>
        <dbReference type="ARBA" id="ARBA00023146"/>
    </source>
</evidence>
<dbReference type="InterPro" id="IPR015807">
    <property type="entry name" value="His-tRNA-ligase"/>
</dbReference>
<dbReference type="KEGG" id="prag:EKN56_17595"/>
<dbReference type="CDD" id="cd00859">
    <property type="entry name" value="HisRS_anticodon"/>
    <property type="match status" value="1"/>
</dbReference>
<evidence type="ECO:0000313" key="15">
    <source>
        <dbReference type="Proteomes" id="UP000293154"/>
    </source>
</evidence>
<dbReference type="EMBL" id="CP034752">
    <property type="protein sequence ID" value="QBH98047.1"/>
    <property type="molecule type" value="Genomic_DNA"/>
</dbReference>
<feature type="binding site" evidence="12">
    <location>
        <position position="132"/>
    </location>
    <ligand>
        <name>L-histidine</name>
        <dbReference type="ChEBI" id="CHEBI:57595"/>
    </ligand>
</feature>
<keyword evidence="9 11" id="KW-0030">Aminoacyl-tRNA synthetase</keyword>
<dbReference type="Pfam" id="PF03129">
    <property type="entry name" value="HGTP_anticodon"/>
    <property type="match status" value="1"/>
</dbReference>
<dbReference type="PROSITE" id="PS50862">
    <property type="entry name" value="AA_TRNA_LIGASE_II"/>
    <property type="match status" value="1"/>
</dbReference>
<keyword evidence="6 11" id="KW-0547">Nucleotide-binding</keyword>
<comment type="subcellular location">
    <subcellularLocation>
        <location evidence="1 11">Cytoplasm</location>
    </subcellularLocation>
</comment>
<dbReference type="PANTHER" id="PTHR43707:SF1">
    <property type="entry name" value="HISTIDINE--TRNA LIGASE, MITOCHONDRIAL-RELATED"/>
    <property type="match status" value="1"/>
</dbReference>
<feature type="domain" description="Aminoacyl-transfer RNA synthetases class-II family profile" evidence="13">
    <location>
        <begin position="1"/>
        <end position="333"/>
    </location>
</feature>
<keyword evidence="8 11" id="KW-0648">Protein biosynthesis</keyword>
<protein>
    <recommendedName>
        <fullName evidence="11">Histidine--tRNA ligase</fullName>
        <ecNumber evidence="11">6.1.1.21</ecNumber>
    </recommendedName>
    <alternativeName>
        <fullName evidence="11">Histidyl-tRNA synthetase</fullName>
        <shortName evidence="11">HisRS</shortName>
    </alternativeName>
</protein>
<evidence type="ECO:0000256" key="5">
    <source>
        <dbReference type="ARBA" id="ARBA00022598"/>
    </source>
</evidence>
<dbReference type="Proteomes" id="UP000293154">
    <property type="component" value="Chromosome"/>
</dbReference>
<evidence type="ECO:0000256" key="12">
    <source>
        <dbReference type="PIRSR" id="PIRSR001549-1"/>
    </source>
</evidence>
<feature type="binding site" evidence="12">
    <location>
        <position position="118"/>
    </location>
    <ligand>
        <name>L-histidine</name>
        <dbReference type="ChEBI" id="CHEBI:57595"/>
    </ligand>
</feature>
<evidence type="ECO:0000256" key="10">
    <source>
        <dbReference type="ARBA" id="ARBA00047639"/>
    </source>
</evidence>
<evidence type="ECO:0000313" key="14">
    <source>
        <dbReference type="EMBL" id="QBH98047.1"/>
    </source>
</evidence>
<keyword evidence="15" id="KW-1185">Reference proteome</keyword>
<keyword evidence="5 11" id="KW-0436">Ligase</keyword>
<dbReference type="AlphaFoldDB" id="A0A411WPD9"/>
<comment type="subunit">
    <text evidence="3 11">Homodimer.</text>
</comment>
<dbReference type="RefSeq" id="WP_130593001.1">
    <property type="nucleotide sequence ID" value="NZ_CP034752.1"/>
</dbReference>
<dbReference type="HAMAP" id="MF_00127">
    <property type="entry name" value="His_tRNA_synth"/>
    <property type="match status" value="1"/>
</dbReference>
<evidence type="ECO:0000256" key="8">
    <source>
        <dbReference type="ARBA" id="ARBA00022917"/>
    </source>
</evidence>
<reference evidence="14 15" key="1">
    <citation type="submission" date="2019-03" db="EMBL/GenBank/DDBJ databases">
        <title>Pragia sp. nov. isolated from the gut tract of Carduelis flavirostris.</title>
        <authorList>
            <person name="Ge Y."/>
        </authorList>
    </citation>
    <scope>NUCLEOTIDE SEQUENCE [LARGE SCALE GENOMIC DNA]</scope>
    <source>
        <strain evidence="14 15">CF-458</strain>
    </source>
</reference>
<dbReference type="FunFam" id="3.40.50.800:FF:000007">
    <property type="entry name" value="Histidine--tRNA ligase"/>
    <property type="match status" value="1"/>
</dbReference>
<sequence length="429" mass="47825">MSKKIQSVRGMNDYLPEDTAVWQRVEDIIKRVVESYGYSEIRTPVLEQTPLFKRAIGEVTDVVEKEMYTFNDRERDGEEVTSLTMRPEGTAGCVRAGIERGLIYNQEQRLWYLGPMFRHERPQKGRYRQFHQMGAEVFGLAGPDVDAELIMLTARWWRELGIAEHVTLELNTIGSLEARANYKEALVAFLEQHKDKLDEDCKRRMYSNPLRVLDSKNAGVQALLNGAPTLMDYLDEESKQHFAGLCAFLDNVGIGYTINPRLVRGLDYYNRTVFEWVTTSLGAQGTVCAGGRYDGLVEQLGGHATPGVGFAMGLERLVLLVQAVNPEFKAARPVDVYLISSGEGTQIAAMKLAETIRDTAPELRLMTNYGGGNFKKQFARADKWGAQVALVLGENEVAAGQVVVKDLRNGEQQTVTQAEAAAHLATLIG</sequence>
<dbReference type="InterPro" id="IPR004154">
    <property type="entry name" value="Anticodon-bd"/>
</dbReference>
<dbReference type="PIRSF" id="PIRSF001549">
    <property type="entry name" value="His-tRNA_synth"/>
    <property type="match status" value="1"/>
</dbReference>
<proteinExistence type="inferred from homology"/>
<keyword evidence="7 11" id="KW-0067">ATP-binding</keyword>
<gene>
    <name evidence="11" type="primary">hisS</name>
    <name evidence="14" type="ORF">EKN56_17595</name>
</gene>
<name>A0A411WPD9_9GAMM</name>
<dbReference type="GO" id="GO:0006427">
    <property type="term" value="P:histidyl-tRNA aminoacylation"/>
    <property type="evidence" value="ECO:0007669"/>
    <property type="project" value="UniProtKB-UniRule"/>
</dbReference>
<keyword evidence="4 11" id="KW-0963">Cytoplasm</keyword>
<dbReference type="Gene3D" id="3.30.930.10">
    <property type="entry name" value="Bira Bifunctional Protein, Domain 2"/>
    <property type="match status" value="1"/>
</dbReference>
<dbReference type="OrthoDB" id="9800814at2"/>
<dbReference type="FunFam" id="3.30.930.10:FF:000005">
    <property type="entry name" value="Histidine--tRNA ligase"/>
    <property type="match status" value="1"/>
</dbReference>
<dbReference type="InterPro" id="IPR006195">
    <property type="entry name" value="aa-tRNA-synth_II"/>
</dbReference>
<comment type="catalytic activity">
    <reaction evidence="10 11">
        <text>tRNA(His) + L-histidine + ATP = L-histidyl-tRNA(His) + AMP + diphosphate + H(+)</text>
        <dbReference type="Rhea" id="RHEA:17313"/>
        <dbReference type="Rhea" id="RHEA-COMP:9665"/>
        <dbReference type="Rhea" id="RHEA-COMP:9689"/>
        <dbReference type="ChEBI" id="CHEBI:15378"/>
        <dbReference type="ChEBI" id="CHEBI:30616"/>
        <dbReference type="ChEBI" id="CHEBI:33019"/>
        <dbReference type="ChEBI" id="CHEBI:57595"/>
        <dbReference type="ChEBI" id="CHEBI:78442"/>
        <dbReference type="ChEBI" id="CHEBI:78527"/>
        <dbReference type="ChEBI" id="CHEBI:456215"/>
        <dbReference type="EC" id="6.1.1.21"/>
    </reaction>
</comment>
<dbReference type="InterPro" id="IPR004516">
    <property type="entry name" value="HisRS/HisZ"/>
</dbReference>
<dbReference type="InterPro" id="IPR041715">
    <property type="entry name" value="HisRS-like_core"/>
</dbReference>
<feature type="binding site" evidence="12">
    <location>
        <begin position="88"/>
        <end position="90"/>
    </location>
    <ligand>
        <name>L-histidine</name>
        <dbReference type="ChEBI" id="CHEBI:57595"/>
    </ligand>
</feature>
<evidence type="ECO:0000256" key="11">
    <source>
        <dbReference type="HAMAP-Rule" id="MF_00127"/>
    </source>
</evidence>
<evidence type="ECO:0000256" key="3">
    <source>
        <dbReference type="ARBA" id="ARBA00011738"/>
    </source>
</evidence>
<evidence type="ECO:0000256" key="1">
    <source>
        <dbReference type="ARBA" id="ARBA00004496"/>
    </source>
</evidence>
<dbReference type="GO" id="GO:0004821">
    <property type="term" value="F:histidine-tRNA ligase activity"/>
    <property type="evidence" value="ECO:0007669"/>
    <property type="project" value="UniProtKB-UniRule"/>
</dbReference>
<dbReference type="InterPro" id="IPR036621">
    <property type="entry name" value="Anticodon-bd_dom_sf"/>
</dbReference>
<evidence type="ECO:0000256" key="6">
    <source>
        <dbReference type="ARBA" id="ARBA00022741"/>
    </source>
</evidence>
<dbReference type="EC" id="6.1.1.21" evidence="11"/>
<dbReference type="Pfam" id="PF13393">
    <property type="entry name" value="tRNA-synt_His"/>
    <property type="match status" value="1"/>
</dbReference>